<proteinExistence type="predicted"/>
<gene>
    <name evidence="2" type="ORF">K452DRAFT_64358</name>
</gene>
<protein>
    <submittedName>
        <fullName evidence="2">Uncharacterized protein</fullName>
    </submittedName>
</protein>
<reference evidence="2" key="1">
    <citation type="journal article" date="2020" name="Stud. Mycol.">
        <title>101 Dothideomycetes genomes: a test case for predicting lifestyles and emergence of pathogens.</title>
        <authorList>
            <person name="Haridas S."/>
            <person name="Albert R."/>
            <person name="Binder M."/>
            <person name="Bloem J."/>
            <person name="Labutti K."/>
            <person name="Salamov A."/>
            <person name="Andreopoulos B."/>
            <person name="Baker S."/>
            <person name="Barry K."/>
            <person name="Bills G."/>
            <person name="Bluhm B."/>
            <person name="Cannon C."/>
            <person name="Castanera R."/>
            <person name="Culley D."/>
            <person name="Daum C."/>
            <person name="Ezra D."/>
            <person name="Gonzalez J."/>
            <person name="Henrissat B."/>
            <person name="Kuo A."/>
            <person name="Liang C."/>
            <person name="Lipzen A."/>
            <person name="Lutzoni F."/>
            <person name="Magnuson J."/>
            <person name="Mondo S."/>
            <person name="Nolan M."/>
            <person name="Ohm R."/>
            <person name="Pangilinan J."/>
            <person name="Park H.-J."/>
            <person name="Ramirez L."/>
            <person name="Alfaro M."/>
            <person name="Sun H."/>
            <person name="Tritt A."/>
            <person name="Yoshinaga Y."/>
            <person name="Zwiers L.-H."/>
            <person name="Turgeon B."/>
            <person name="Goodwin S."/>
            <person name="Spatafora J."/>
            <person name="Crous P."/>
            <person name="Grigoriev I."/>
        </authorList>
    </citation>
    <scope>NUCLEOTIDE SEQUENCE</scope>
    <source>
        <strain evidence="2">CBS 121167</strain>
    </source>
</reference>
<dbReference type="EMBL" id="ML995492">
    <property type="protein sequence ID" value="KAF2139710.1"/>
    <property type="molecule type" value="Genomic_DNA"/>
</dbReference>
<accession>A0A6A6B6S2</accession>
<dbReference type="Proteomes" id="UP000799438">
    <property type="component" value="Unassembled WGS sequence"/>
</dbReference>
<sequence>MRARSGESADCLSRTDGMLIDGPFFFRSAHPSHTLPSLSQIKPARAPAADVAATSPITAPSKHPSNRTDCPPKTGIADSHVLSHTCPLIKGTGRGVTDVCAPCAAAALRSLPGLPHLTWKLEASRPSSSAAPQPRQPSASCRCVLIAQECHPRLARNIPHASTSPHLSRPADCLPGSGIT</sequence>
<evidence type="ECO:0000256" key="1">
    <source>
        <dbReference type="SAM" id="MobiDB-lite"/>
    </source>
</evidence>
<name>A0A6A6B6S2_9PEZI</name>
<feature type="region of interest" description="Disordered" evidence="1">
    <location>
        <begin position="46"/>
        <end position="69"/>
    </location>
</feature>
<keyword evidence="3" id="KW-1185">Reference proteome</keyword>
<organism evidence="2 3">
    <name type="scientific">Aplosporella prunicola CBS 121167</name>
    <dbReference type="NCBI Taxonomy" id="1176127"/>
    <lineage>
        <taxon>Eukaryota</taxon>
        <taxon>Fungi</taxon>
        <taxon>Dikarya</taxon>
        <taxon>Ascomycota</taxon>
        <taxon>Pezizomycotina</taxon>
        <taxon>Dothideomycetes</taxon>
        <taxon>Dothideomycetes incertae sedis</taxon>
        <taxon>Botryosphaeriales</taxon>
        <taxon>Aplosporellaceae</taxon>
        <taxon>Aplosporella</taxon>
    </lineage>
</organism>
<dbReference type="RefSeq" id="XP_033395423.1">
    <property type="nucleotide sequence ID" value="XM_033546961.1"/>
</dbReference>
<dbReference type="GeneID" id="54304468"/>
<evidence type="ECO:0000313" key="3">
    <source>
        <dbReference type="Proteomes" id="UP000799438"/>
    </source>
</evidence>
<evidence type="ECO:0000313" key="2">
    <source>
        <dbReference type="EMBL" id="KAF2139710.1"/>
    </source>
</evidence>
<dbReference type="AlphaFoldDB" id="A0A6A6B6S2"/>